<dbReference type="AlphaFoldDB" id="A0A2P4NKC1"/>
<sequence>MEALVIDTEAWYEDANTNLRSLKRDVGQCITESASYEKTMWERIETELKEINVESLGFDHPICSGVLDIKSEPFTNMPGSVSDIFKEPFRRYKLEQNHDVMEACKEFIRNEESKINMDDDLGNINYGEWLDKTEELHDLTKRMLESMLKIWKSPKYEAYIKKEKSINEGSYVCEVLAPLINIVMSDLPGKPTAWDIWGEEGSSASATRKGSRKIARRADYMMVAQLGKKAELEIVYLETGRPNSSQDKRVRDHKKLIRFSKDSIDTTRNIKNLKKIFNQSSKRQNLTIFTINIAGDVIELYAMRKESGIYKYCLIEEATIPLHMTSPSAVYPLIHTLLTLRTVVACTIHKILYNPDSGDSDHSSSEMVVTVSTPKNS</sequence>
<gene>
    <name evidence="2" type="ORF">GLOIN_2v1740240</name>
</gene>
<reference evidence="2 3" key="2">
    <citation type="journal article" date="2018" name="New Phytol.">
        <title>High intraspecific genome diversity in the model arbuscular mycorrhizal symbiont Rhizophagus irregularis.</title>
        <authorList>
            <person name="Chen E.C.H."/>
            <person name="Morin E."/>
            <person name="Beaudet D."/>
            <person name="Noel J."/>
            <person name="Yildirir G."/>
            <person name="Ndikumana S."/>
            <person name="Charron P."/>
            <person name="St-Onge C."/>
            <person name="Giorgi J."/>
            <person name="Kruger M."/>
            <person name="Marton T."/>
            <person name="Ropars J."/>
            <person name="Grigoriev I.V."/>
            <person name="Hainaut M."/>
            <person name="Henrissat B."/>
            <person name="Roux C."/>
            <person name="Martin F."/>
            <person name="Corradi N."/>
        </authorList>
    </citation>
    <scope>NUCLEOTIDE SEQUENCE [LARGE SCALE GENOMIC DNA]</scope>
    <source>
        <strain evidence="2 3">DAOM 197198</strain>
    </source>
</reference>
<dbReference type="EMBL" id="AUPC02000852">
    <property type="protein sequence ID" value="POG53586.1"/>
    <property type="molecule type" value="Genomic_DNA"/>
</dbReference>
<accession>A0A2P4NKC1</accession>
<dbReference type="Proteomes" id="UP000018888">
    <property type="component" value="Unassembled WGS sequence"/>
</dbReference>
<evidence type="ECO:0000313" key="3">
    <source>
        <dbReference type="Proteomes" id="UP000018888"/>
    </source>
</evidence>
<feature type="compositionally biased region" description="Polar residues" evidence="1">
    <location>
        <begin position="365"/>
        <end position="377"/>
    </location>
</feature>
<dbReference type="VEuPathDB" id="FungiDB:RhiirFUN_010571"/>
<protein>
    <submittedName>
        <fullName evidence="2">Uncharacterized protein</fullName>
    </submittedName>
</protein>
<comment type="caution">
    <text evidence="2">The sequence shown here is derived from an EMBL/GenBank/DDBJ whole genome shotgun (WGS) entry which is preliminary data.</text>
</comment>
<evidence type="ECO:0000256" key="1">
    <source>
        <dbReference type="SAM" id="MobiDB-lite"/>
    </source>
</evidence>
<keyword evidence="3" id="KW-1185">Reference proteome</keyword>
<name>A0A2P4NKC1_RHIID</name>
<feature type="region of interest" description="Disordered" evidence="1">
    <location>
        <begin position="358"/>
        <end position="377"/>
    </location>
</feature>
<proteinExistence type="predicted"/>
<evidence type="ECO:0000313" key="2">
    <source>
        <dbReference type="EMBL" id="POG53586.1"/>
    </source>
</evidence>
<reference evidence="2 3" key="1">
    <citation type="journal article" date="2013" name="Proc. Natl. Acad. Sci. U.S.A.">
        <title>Genome of an arbuscular mycorrhizal fungus provides insight into the oldest plant symbiosis.</title>
        <authorList>
            <person name="Tisserant E."/>
            <person name="Malbreil M."/>
            <person name="Kuo A."/>
            <person name="Kohler A."/>
            <person name="Symeonidi A."/>
            <person name="Balestrini R."/>
            <person name="Charron P."/>
            <person name="Duensing N."/>
            <person name="Frei Dit Frey N."/>
            <person name="Gianinazzi-Pearson V."/>
            <person name="Gilbert L.B."/>
            <person name="Handa Y."/>
            <person name="Herr J.R."/>
            <person name="Hijri M."/>
            <person name="Koul R."/>
            <person name="Kawaguchi M."/>
            <person name="Krajinski F."/>
            <person name="Lammers P.J."/>
            <person name="Masclaux F.G."/>
            <person name="Murat C."/>
            <person name="Morin E."/>
            <person name="Ndikumana S."/>
            <person name="Pagni M."/>
            <person name="Petitpierre D."/>
            <person name="Requena N."/>
            <person name="Rosikiewicz P."/>
            <person name="Riley R."/>
            <person name="Saito K."/>
            <person name="San Clemente H."/>
            <person name="Shapiro H."/>
            <person name="van Tuinen D."/>
            <person name="Becard G."/>
            <person name="Bonfante P."/>
            <person name="Paszkowski U."/>
            <person name="Shachar-Hill Y.Y."/>
            <person name="Tuskan G.A."/>
            <person name="Young P.W."/>
            <person name="Sanders I.R."/>
            <person name="Henrissat B."/>
            <person name="Rensing S.A."/>
            <person name="Grigoriev I.V."/>
            <person name="Corradi N."/>
            <person name="Roux C."/>
            <person name="Martin F."/>
        </authorList>
    </citation>
    <scope>NUCLEOTIDE SEQUENCE [LARGE SCALE GENOMIC DNA]</scope>
    <source>
        <strain evidence="2 3">DAOM 197198</strain>
    </source>
</reference>
<organism evidence="2 3">
    <name type="scientific">Rhizophagus irregularis (strain DAOM 181602 / DAOM 197198 / MUCL 43194)</name>
    <name type="common">Arbuscular mycorrhizal fungus</name>
    <name type="synonym">Glomus intraradices</name>
    <dbReference type="NCBI Taxonomy" id="747089"/>
    <lineage>
        <taxon>Eukaryota</taxon>
        <taxon>Fungi</taxon>
        <taxon>Fungi incertae sedis</taxon>
        <taxon>Mucoromycota</taxon>
        <taxon>Glomeromycotina</taxon>
        <taxon>Glomeromycetes</taxon>
        <taxon>Glomerales</taxon>
        <taxon>Glomeraceae</taxon>
        <taxon>Rhizophagus</taxon>
    </lineage>
</organism>